<dbReference type="PANTHER" id="PTHR16301:SF20">
    <property type="entry name" value="IMPACT FAMILY MEMBER YIGZ"/>
    <property type="match status" value="1"/>
</dbReference>
<sequence length="204" mass="22991">MTDHYLTISTPGEGLYTEKRSRFLAFAIHVESEEEIKEIVKKYQKNYYDARHVCYAYALGYDGERTRGVDAGEPSGTAGRPILGQIKSKNLTNVLVIVVRYYGGTPLGAANLGRAYQAAALEALSQAVTEEKIVTKKIRVSVPYTEVDAIMKVLREEGAEIFAREYDSREQHLTVTIPLNGVEHLCERLKKFYTVTIHIEDNEE</sequence>
<dbReference type="InterPro" id="IPR036956">
    <property type="entry name" value="Impact_N_sf"/>
</dbReference>
<dbReference type="InterPro" id="IPR020568">
    <property type="entry name" value="Ribosomal_Su5_D2-typ_SF"/>
</dbReference>
<dbReference type="Gene3D" id="3.30.230.30">
    <property type="entry name" value="Impact, N-terminal domain"/>
    <property type="match status" value="1"/>
</dbReference>
<dbReference type="GO" id="GO:0006446">
    <property type="term" value="P:regulation of translational initiation"/>
    <property type="evidence" value="ECO:0007669"/>
    <property type="project" value="TreeGrafter"/>
</dbReference>
<evidence type="ECO:0000313" key="4">
    <source>
        <dbReference type="Proteomes" id="UP000541425"/>
    </source>
</evidence>
<dbReference type="SUPFAM" id="SSF54211">
    <property type="entry name" value="Ribosomal protein S5 domain 2-like"/>
    <property type="match status" value="1"/>
</dbReference>
<dbReference type="PANTHER" id="PTHR16301">
    <property type="entry name" value="IMPACT-RELATED"/>
    <property type="match status" value="1"/>
</dbReference>
<dbReference type="EMBL" id="JACICA010000012">
    <property type="protein sequence ID" value="MBB3703400.1"/>
    <property type="molecule type" value="Genomic_DNA"/>
</dbReference>
<dbReference type="InterPro" id="IPR023582">
    <property type="entry name" value="Impact"/>
</dbReference>
<gene>
    <name evidence="3" type="ORF">FHS60_001889</name>
</gene>
<dbReference type="RefSeq" id="WP_183697735.1">
    <property type="nucleotide sequence ID" value="NZ_JACICA010000012.1"/>
</dbReference>
<organism evidence="3 4">
    <name type="scientific">Alloprevotella rava</name>
    <dbReference type="NCBI Taxonomy" id="671218"/>
    <lineage>
        <taxon>Bacteria</taxon>
        <taxon>Pseudomonadati</taxon>
        <taxon>Bacteroidota</taxon>
        <taxon>Bacteroidia</taxon>
        <taxon>Bacteroidales</taxon>
        <taxon>Prevotellaceae</taxon>
        <taxon>Alloprevotella</taxon>
    </lineage>
</organism>
<dbReference type="PROSITE" id="PS00910">
    <property type="entry name" value="UPF0029"/>
    <property type="match status" value="1"/>
</dbReference>
<evidence type="ECO:0000256" key="1">
    <source>
        <dbReference type="ARBA" id="ARBA00007665"/>
    </source>
</evidence>
<dbReference type="GO" id="GO:0005737">
    <property type="term" value="C:cytoplasm"/>
    <property type="evidence" value="ECO:0007669"/>
    <property type="project" value="TreeGrafter"/>
</dbReference>
<comment type="caution">
    <text evidence="3">The sequence shown here is derived from an EMBL/GenBank/DDBJ whole genome shotgun (WGS) entry which is preliminary data.</text>
</comment>
<dbReference type="AlphaFoldDB" id="A0A7W5XYK6"/>
<feature type="domain" description="Impact N-terminal" evidence="2">
    <location>
        <begin position="19"/>
        <end position="124"/>
    </location>
</feature>
<protein>
    <submittedName>
        <fullName evidence="3">Putative YigZ family protein</fullName>
    </submittedName>
</protein>
<proteinExistence type="inferred from homology"/>
<dbReference type="InterPro" id="IPR001498">
    <property type="entry name" value="Impact_N"/>
</dbReference>
<dbReference type="InterPro" id="IPR020569">
    <property type="entry name" value="UPF0029_Impact_CS"/>
</dbReference>
<accession>A0A7W5XYK6</accession>
<name>A0A7W5XYK6_9BACT</name>
<dbReference type="Proteomes" id="UP000541425">
    <property type="component" value="Unassembled WGS sequence"/>
</dbReference>
<evidence type="ECO:0000259" key="2">
    <source>
        <dbReference type="Pfam" id="PF01205"/>
    </source>
</evidence>
<evidence type="ECO:0000313" key="3">
    <source>
        <dbReference type="EMBL" id="MBB3703400.1"/>
    </source>
</evidence>
<dbReference type="Pfam" id="PF01205">
    <property type="entry name" value="Impact_N"/>
    <property type="match status" value="1"/>
</dbReference>
<reference evidence="3 4" key="1">
    <citation type="submission" date="2020-08" db="EMBL/GenBank/DDBJ databases">
        <title>Genomic Encyclopedia of Type Strains, Phase IV (KMG-IV): sequencing the most valuable type-strain genomes for metagenomic binning, comparative biology and taxonomic classification.</title>
        <authorList>
            <person name="Goeker M."/>
        </authorList>
    </citation>
    <scope>NUCLEOTIDE SEQUENCE [LARGE SCALE GENOMIC DNA]</scope>
    <source>
        <strain evidence="3 4">DSM 22548</strain>
    </source>
</reference>
<comment type="similarity">
    <text evidence="1">Belongs to the IMPACT family.</text>
</comment>